<keyword evidence="3" id="KW-1185">Reference proteome</keyword>
<dbReference type="EMBL" id="LN835305">
    <property type="protein sequence ID" value="CRH00542.1"/>
    <property type="molecule type" value="Genomic_DNA"/>
</dbReference>
<reference evidence="2 3" key="1">
    <citation type="submission" date="2015-04" db="EMBL/GenBank/DDBJ databases">
        <authorList>
            <consortium name="Pathogen Informatics"/>
        </authorList>
    </citation>
    <scope>NUCLEOTIDE SEQUENCE [LARGE SCALE GENOMIC DNA]</scope>
    <source>
        <strain evidence="2 3">SGS1</strain>
    </source>
</reference>
<evidence type="ECO:0000313" key="3">
    <source>
        <dbReference type="Proteomes" id="UP000220158"/>
    </source>
</evidence>
<dbReference type="RefSeq" id="XP_028533545.1">
    <property type="nucleotide sequence ID" value="XM_028677125.1"/>
</dbReference>
<dbReference type="KEGG" id="prel:PRELSG_1019600"/>
<dbReference type="VEuPathDB" id="PlasmoDB:PRELSG_1019600"/>
<evidence type="ECO:0000313" key="2">
    <source>
        <dbReference type="EMBL" id="CRH00542.1"/>
    </source>
</evidence>
<dbReference type="OrthoDB" id="376677at2759"/>
<dbReference type="Proteomes" id="UP000220158">
    <property type="component" value="Chromosome 10"/>
</dbReference>
<evidence type="ECO:0000256" key="1">
    <source>
        <dbReference type="SAM" id="Coils"/>
    </source>
</evidence>
<name>A0A1J1H6G4_PLARL</name>
<keyword evidence="1" id="KW-0175">Coiled coil</keyword>
<accession>A0A1J1H6G4</accession>
<sequence length="759" mass="92522">MEKYKLFFDEILEENKKIVKKIIYVNNKIKYKVLNDRKIEFYKYFINSYEDEKKKNVYKYYKHKIVSSKKKKKYLDNDFPYFEIYKNTNDAFKNNLPGYNIFKIIKDYDELKLFDFCSKNNLKSCSYLFSHFIEIIIKKRDLYNINDVLLLTDNIRKLNYYNPYFCKLICREVCLDIYKIKNINQITNFINFLMHFNIFNFYYLNKIYKYIIYLITETNKWKINITNKIDLKNKLNVIEEITNDPNNSLIPINNESVITLLKAFLKYKYFDINLLKLLIYVCNHEQYINLKNTEILYYLSELSEHYNFINKDYSSDFFNIFKNIIHDKINNIDFILLLKTFYNICKTYDTIDFDYYNSIIQNYKHIEKEDFSQYSALEIDNDNYILINYKKKEKMKKKNKVEGKDKDYSFIKIKNKNNEPIRNPTFLPFNNNLDTNLKKQNINSDYLILHHDNEMYTSNINFFNLFDTVKYMILFIELKILKFAPFKKKSLAEIEFLKRKNFEKDHEKNIYKYISQNINEQQNEYMEYILRKNKEENFDDSNLKFLFYINYLNHQNFRIDNDESKFEKNIEKKKKNKKKETEEKEEIQKKKNISSECINNYLNYKQNIKFNLSDNTYYSHIFNNLSSVQLSSTEEDILKKSFKLLLLFKNNLQILDVNEVANLFYSLTIFQIIQGYQKGTIKKNTYGYSKIKDEKENEELYKVLSNILIKKIINIKEENLYKIILSCANTAFSDVYLNHFLKNFNRYIKFSKMRKLMNC</sequence>
<organism evidence="2 3">
    <name type="scientific">Plasmodium relictum</name>
    <dbReference type="NCBI Taxonomy" id="85471"/>
    <lineage>
        <taxon>Eukaryota</taxon>
        <taxon>Sar</taxon>
        <taxon>Alveolata</taxon>
        <taxon>Apicomplexa</taxon>
        <taxon>Aconoidasida</taxon>
        <taxon>Haemosporida</taxon>
        <taxon>Plasmodiidae</taxon>
        <taxon>Plasmodium</taxon>
        <taxon>Plasmodium (Haemamoeba)</taxon>
    </lineage>
</organism>
<gene>
    <name evidence="2" type="ORF">PRELSG_1019600</name>
</gene>
<feature type="coiled-coil region" evidence="1">
    <location>
        <begin position="563"/>
        <end position="590"/>
    </location>
</feature>
<proteinExistence type="predicted"/>
<dbReference type="GeneID" id="39736663"/>
<dbReference type="OMA" id="YNPYFCK"/>
<dbReference type="AlphaFoldDB" id="A0A1J1H6G4"/>
<protein>
    <submittedName>
        <fullName evidence="2">Uncharacterized protein</fullName>
    </submittedName>
</protein>